<organism evidence="1 2">
    <name type="scientific">Scandinavium hiltneri</name>
    <dbReference type="NCBI Taxonomy" id="2926519"/>
    <lineage>
        <taxon>Bacteria</taxon>
        <taxon>Pseudomonadati</taxon>
        <taxon>Pseudomonadota</taxon>
        <taxon>Gammaproteobacteria</taxon>
        <taxon>Enterobacterales</taxon>
        <taxon>Enterobacteriaceae</taxon>
        <taxon>Scandinavium</taxon>
    </lineage>
</organism>
<dbReference type="EMBL" id="JALIGE010000073">
    <property type="protein sequence ID" value="MCS2161680.1"/>
    <property type="molecule type" value="Genomic_DNA"/>
</dbReference>
<protein>
    <submittedName>
        <fullName evidence="1">Uncharacterized protein</fullName>
    </submittedName>
</protein>
<evidence type="ECO:0000313" key="2">
    <source>
        <dbReference type="Proteomes" id="UP001205357"/>
    </source>
</evidence>
<dbReference type="Proteomes" id="UP001205357">
    <property type="component" value="Unassembled WGS sequence"/>
</dbReference>
<keyword evidence="2" id="KW-1185">Reference proteome</keyword>
<proteinExistence type="predicted"/>
<comment type="caution">
    <text evidence="1">The sequence shown here is derived from an EMBL/GenBank/DDBJ whole genome shotgun (WGS) entry which is preliminary data.</text>
</comment>
<dbReference type="RefSeq" id="WP_258988286.1">
    <property type="nucleotide sequence ID" value="NZ_JALIGE010000073.1"/>
</dbReference>
<reference evidence="1 2" key="1">
    <citation type="submission" date="2022-04" db="EMBL/GenBank/DDBJ databases">
        <title>Proposal of a three novel species of Scandinavium, Scandinavium hiltneri, Scandinavium manionii, Scandinavium tedordense.</title>
        <authorList>
            <person name="Maddock D.W."/>
            <person name="Brady C.L."/>
            <person name="Denman S."/>
            <person name="Arnold D."/>
        </authorList>
    </citation>
    <scope>NUCLEOTIDE SEQUENCE [LARGE SCALE GENOMIC DNA]</scope>
    <source>
        <strain evidence="1 2">H11S7</strain>
    </source>
</reference>
<name>A0ABT2E1B8_9ENTR</name>
<sequence>MSNPISIIKSPITNRIYAGRSRAVKGLAPGTRQFVGDKFDVTDEALHAVAHFLIHTDDIKVFMLPDGREIHLRADVKEAAQ</sequence>
<dbReference type="Pfam" id="PF24233">
    <property type="entry name" value="DUF7446"/>
    <property type="match status" value="1"/>
</dbReference>
<evidence type="ECO:0000313" key="1">
    <source>
        <dbReference type="EMBL" id="MCS2161680.1"/>
    </source>
</evidence>
<dbReference type="InterPro" id="IPR055869">
    <property type="entry name" value="DUF7446"/>
</dbReference>
<gene>
    <name evidence="1" type="ORF">MUU47_11235</name>
</gene>
<accession>A0ABT2E1B8</accession>